<dbReference type="SUPFAM" id="SSF48695">
    <property type="entry name" value="Multiheme cytochromes"/>
    <property type="match status" value="1"/>
</dbReference>
<gene>
    <name evidence="3" type="ORF">JEODO184_01899</name>
</gene>
<dbReference type="InterPro" id="IPR029057">
    <property type="entry name" value="PRTase-like"/>
</dbReference>
<reference evidence="3 4" key="1">
    <citation type="submission" date="2020-07" db="EMBL/GenBank/DDBJ databases">
        <authorList>
            <person name="Criscuolo A."/>
        </authorList>
    </citation>
    <scope>NUCLEOTIDE SEQUENCE [LARGE SCALE GENOMIC DNA]</scope>
    <source>
        <strain evidence="3">CIP111649</strain>
    </source>
</reference>
<comment type="similarity">
    <text evidence="1">Belongs to the ComF/GntX family.</text>
</comment>
<dbReference type="SUPFAM" id="SSF53271">
    <property type="entry name" value="PRTase-like"/>
    <property type="match status" value="1"/>
</dbReference>
<keyword evidence="4" id="KW-1185">Reference proteome</keyword>
<accession>A0A6V7RP36</accession>
<dbReference type="Proteomes" id="UP000589351">
    <property type="component" value="Unassembled WGS sequence"/>
</dbReference>
<proteinExistence type="inferred from homology"/>
<comment type="caution">
    <text evidence="3">The sequence shown here is derived from an EMBL/GenBank/DDBJ whole genome shotgun (WGS) entry which is preliminary data.</text>
</comment>
<sequence>MRCLYCHMKMDEELNIMTLFKARHPLCDSCKKALLEKFEGPRCQRCHQVTKKTIAVCGDCQTLIEVYPAVDKIYTFTDYNDAVKMLMHRYKFLKDYAMVEIIGFICDVNLSSYDYVVPIPISKERMRERTYNQALEMIVKLKAKPAIFLETKAKERQSEQGRQSRMARKNPFYLSEDVREKDFTGKSIIIIDDIYTTGVTVHQAADVLKVLNFQNIDVLTFSKA</sequence>
<evidence type="ECO:0000256" key="1">
    <source>
        <dbReference type="ARBA" id="ARBA00008007"/>
    </source>
</evidence>
<evidence type="ECO:0000313" key="4">
    <source>
        <dbReference type="Proteomes" id="UP000589351"/>
    </source>
</evidence>
<protein>
    <submittedName>
        <fullName evidence="3">DNA utilization protein GntX</fullName>
    </submittedName>
</protein>
<feature type="domain" description="Phosphoribosyltransferase" evidence="2">
    <location>
        <begin position="137"/>
        <end position="217"/>
    </location>
</feature>
<dbReference type="EMBL" id="CAJEWD010000008">
    <property type="protein sequence ID" value="CAD2080282.1"/>
    <property type="molecule type" value="Genomic_DNA"/>
</dbReference>
<dbReference type="PANTHER" id="PTHR47505:SF1">
    <property type="entry name" value="DNA UTILIZATION PROTEIN YHGH"/>
    <property type="match status" value="1"/>
</dbReference>
<dbReference type="AlphaFoldDB" id="A0A6V7RP36"/>
<dbReference type="InterPro" id="IPR036280">
    <property type="entry name" value="Multihaem_cyt_sf"/>
</dbReference>
<organism evidence="3 4">
    <name type="scientific">Jeotgalicoccus meleagridis</name>
    <dbReference type="NCBI Taxonomy" id="2759181"/>
    <lineage>
        <taxon>Bacteria</taxon>
        <taxon>Bacillati</taxon>
        <taxon>Bacillota</taxon>
        <taxon>Bacilli</taxon>
        <taxon>Bacillales</taxon>
        <taxon>Staphylococcaceae</taxon>
        <taxon>Jeotgalicoccus</taxon>
    </lineage>
</organism>
<name>A0A6V7RP36_9STAP</name>
<dbReference type="Pfam" id="PF00156">
    <property type="entry name" value="Pribosyltran"/>
    <property type="match status" value="1"/>
</dbReference>
<evidence type="ECO:0000313" key="3">
    <source>
        <dbReference type="EMBL" id="CAD2080282.1"/>
    </source>
</evidence>
<dbReference type="InterPro" id="IPR051910">
    <property type="entry name" value="ComF/GntX_DNA_util-trans"/>
</dbReference>
<evidence type="ECO:0000259" key="2">
    <source>
        <dbReference type="Pfam" id="PF00156"/>
    </source>
</evidence>
<dbReference type="PANTHER" id="PTHR47505">
    <property type="entry name" value="DNA UTILIZATION PROTEIN YHGH"/>
    <property type="match status" value="1"/>
</dbReference>
<dbReference type="InterPro" id="IPR000836">
    <property type="entry name" value="PRTase_dom"/>
</dbReference>
<dbReference type="Gene3D" id="3.40.50.2020">
    <property type="match status" value="1"/>
</dbReference>